<dbReference type="EMBL" id="CAJOBJ010142621">
    <property type="protein sequence ID" value="CAF4769939.1"/>
    <property type="molecule type" value="Genomic_DNA"/>
</dbReference>
<dbReference type="Gene3D" id="3.40.630.30">
    <property type="match status" value="1"/>
</dbReference>
<evidence type="ECO:0000313" key="3">
    <source>
        <dbReference type="EMBL" id="CAF4673614.1"/>
    </source>
</evidence>
<dbReference type="Proteomes" id="UP000681967">
    <property type="component" value="Unassembled WGS sequence"/>
</dbReference>
<protein>
    <recommendedName>
        <fullName evidence="1">N-acetyltransferase domain-containing protein</fullName>
    </recommendedName>
</protein>
<evidence type="ECO:0000313" key="5">
    <source>
        <dbReference type="Proteomes" id="UP000681720"/>
    </source>
</evidence>
<name>A0A8S2ZYP4_9BILA</name>
<dbReference type="EMBL" id="CAJOBH010108013">
    <property type="protein sequence ID" value="CAF4647041.1"/>
    <property type="molecule type" value="Genomic_DNA"/>
</dbReference>
<dbReference type="CDD" id="cd04301">
    <property type="entry name" value="NAT_SF"/>
    <property type="match status" value="1"/>
</dbReference>
<sequence>VKQWDFNNNINPSILMLGLVYVRPDHRKFGIGELLTNYVLKVKSNETNHIHANILTKHLPFYIRYGFQASFTLVNLIGKL</sequence>
<dbReference type="GO" id="GO:0016747">
    <property type="term" value="F:acyltransferase activity, transferring groups other than amino-acyl groups"/>
    <property type="evidence" value="ECO:0007669"/>
    <property type="project" value="InterPro"/>
</dbReference>
<gene>
    <name evidence="2" type="ORF">BYL167_LOCUS42009</name>
    <name evidence="3" type="ORF">GIL414_LOCUS41994</name>
    <name evidence="4" type="ORF">GIL414_LOCUS45907</name>
</gene>
<reference evidence="3" key="1">
    <citation type="submission" date="2021-02" db="EMBL/GenBank/DDBJ databases">
        <authorList>
            <person name="Nowell W R."/>
        </authorList>
    </citation>
    <scope>NUCLEOTIDE SEQUENCE</scope>
</reference>
<feature type="non-terminal residue" evidence="3">
    <location>
        <position position="80"/>
    </location>
</feature>
<dbReference type="Proteomes" id="UP000681720">
    <property type="component" value="Unassembled WGS sequence"/>
</dbReference>
<evidence type="ECO:0000313" key="2">
    <source>
        <dbReference type="EMBL" id="CAF4647041.1"/>
    </source>
</evidence>
<dbReference type="InterPro" id="IPR000182">
    <property type="entry name" value="GNAT_dom"/>
</dbReference>
<organism evidence="3 5">
    <name type="scientific">Rotaria magnacalcarata</name>
    <dbReference type="NCBI Taxonomy" id="392030"/>
    <lineage>
        <taxon>Eukaryota</taxon>
        <taxon>Metazoa</taxon>
        <taxon>Spiralia</taxon>
        <taxon>Gnathifera</taxon>
        <taxon>Rotifera</taxon>
        <taxon>Eurotatoria</taxon>
        <taxon>Bdelloidea</taxon>
        <taxon>Philodinida</taxon>
        <taxon>Philodinidae</taxon>
        <taxon>Rotaria</taxon>
    </lineage>
</organism>
<dbReference type="Pfam" id="PF13508">
    <property type="entry name" value="Acetyltransf_7"/>
    <property type="match status" value="1"/>
</dbReference>
<dbReference type="EMBL" id="CAJOBJ010120482">
    <property type="protein sequence ID" value="CAF4673614.1"/>
    <property type="molecule type" value="Genomic_DNA"/>
</dbReference>
<proteinExistence type="predicted"/>
<evidence type="ECO:0000313" key="4">
    <source>
        <dbReference type="EMBL" id="CAF4769939.1"/>
    </source>
</evidence>
<dbReference type="AlphaFoldDB" id="A0A8S2ZYP4"/>
<feature type="non-terminal residue" evidence="3">
    <location>
        <position position="1"/>
    </location>
</feature>
<dbReference type="InterPro" id="IPR016181">
    <property type="entry name" value="Acyl_CoA_acyltransferase"/>
</dbReference>
<accession>A0A8S2ZYP4</accession>
<dbReference type="SUPFAM" id="SSF55729">
    <property type="entry name" value="Acyl-CoA N-acyltransferases (Nat)"/>
    <property type="match status" value="1"/>
</dbReference>
<comment type="caution">
    <text evidence="3">The sequence shown here is derived from an EMBL/GenBank/DDBJ whole genome shotgun (WGS) entry which is preliminary data.</text>
</comment>
<feature type="domain" description="N-acetyltransferase" evidence="1">
    <location>
        <begin position="16"/>
        <end position="68"/>
    </location>
</feature>
<evidence type="ECO:0000259" key="1">
    <source>
        <dbReference type="Pfam" id="PF13508"/>
    </source>
</evidence>